<feature type="binding site" evidence="3">
    <location>
        <position position="150"/>
    </location>
    <ligand>
        <name>a divalent metal cation</name>
        <dbReference type="ChEBI" id="CHEBI:60240"/>
    </ligand>
</feature>
<dbReference type="OrthoDB" id="9807509at2"/>
<keyword evidence="2 3" id="KW-0479">Metal-binding</keyword>
<evidence type="ECO:0000256" key="3">
    <source>
        <dbReference type="PIRSR" id="PIRSR607837-1"/>
    </source>
</evidence>
<evidence type="ECO:0000313" key="5">
    <source>
        <dbReference type="Proteomes" id="UP000028073"/>
    </source>
</evidence>
<gene>
    <name evidence="4" type="ORF">GZ78_17465</name>
</gene>
<dbReference type="Proteomes" id="UP000028073">
    <property type="component" value="Unassembled WGS sequence"/>
</dbReference>
<dbReference type="PANTHER" id="PTHR37302">
    <property type="entry name" value="SLR1116 PROTEIN"/>
    <property type="match status" value="1"/>
</dbReference>
<proteinExistence type="inferred from homology"/>
<dbReference type="Gene3D" id="1.20.120.450">
    <property type="entry name" value="dinb family like domain"/>
    <property type="match status" value="1"/>
</dbReference>
<feature type="binding site" evidence="3">
    <location>
        <position position="146"/>
    </location>
    <ligand>
        <name>a divalent metal cation</name>
        <dbReference type="ChEBI" id="CHEBI:60240"/>
    </ligand>
</feature>
<dbReference type="InterPro" id="IPR007837">
    <property type="entry name" value="DinB"/>
</dbReference>
<dbReference type="EMBL" id="JOKH01000003">
    <property type="protein sequence ID" value="KEQ17536.1"/>
    <property type="molecule type" value="Genomic_DNA"/>
</dbReference>
<keyword evidence="5" id="KW-1185">Reference proteome</keyword>
<dbReference type="eggNOG" id="COG2318">
    <property type="taxonomic scope" value="Bacteria"/>
</dbReference>
<organism evidence="4 5">
    <name type="scientific">Endozoicomonas numazuensis</name>
    <dbReference type="NCBI Taxonomy" id="1137799"/>
    <lineage>
        <taxon>Bacteria</taxon>
        <taxon>Pseudomonadati</taxon>
        <taxon>Pseudomonadota</taxon>
        <taxon>Gammaproteobacteria</taxon>
        <taxon>Oceanospirillales</taxon>
        <taxon>Endozoicomonadaceae</taxon>
        <taxon>Endozoicomonas</taxon>
    </lineage>
</organism>
<dbReference type="GO" id="GO:0046872">
    <property type="term" value="F:metal ion binding"/>
    <property type="evidence" value="ECO:0007669"/>
    <property type="project" value="UniProtKB-KW"/>
</dbReference>
<comment type="caution">
    <text evidence="4">The sequence shown here is derived from an EMBL/GenBank/DDBJ whole genome shotgun (WGS) entry which is preliminary data.</text>
</comment>
<evidence type="ECO:0000256" key="1">
    <source>
        <dbReference type="ARBA" id="ARBA00008635"/>
    </source>
</evidence>
<dbReference type="RefSeq" id="WP_034837912.1">
    <property type="nucleotide sequence ID" value="NZ_JOKH01000003.1"/>
</dbReference>
<dbReference type="SUPFAM" id="SSF109854">
    <property type="entry name" value="DinB/YfiT-like putative metalloenzymes"/>
    <property type="match status" value="1"/>
</dbReference>
<accession>A0A081NGG3</accession>
<dbReference type="PANTHER" id="PTHR37302:SF1">
    <property type="entry name" value="PROTEIN DINB"/>
    <property type="match status" value="1"/>
</dbReference>
<sequence length="178" mass="20436">MGLSENFRMLALYNQRMNRQLISVCEELSHEQLHQETHSFFPSIMAYWNHILFGDLIMLQRLVANGLVDVELAILIKLPKATSVNDTFVTTMDELRTVRTIVDSIYLQVTESLSSDDYSKIVSYRTTEGQEIRRSMGAFCQHIFNHQTHHRGQLTCVLSQMGLNFGCTDLPVIVPEEI</sequence>
<dbReference type="Pfam" id="PF05163">
    <property type="entry name" value="DinB"/>
    <property type="match status" value="1"/>
</dbReference>
<name>A0A081NGG3_9GAMM</name>
<dbReference type="InterPro" id="IPR034660">
    <property type="entry name" value="DinB/YfiT-like"/>
</dbReference>
<comment type="similarity">
    <text evidence="1">Belongs to the DinB family.</text>
</comment>
<evidence type="ECO:0000313" key="4">
    <source>
        <dbReference type="EMBL" id="KEQ17536.1"/>
    </source>
</evidence>
<feature type="binding site" evidence="3">
    <location>
        <position position="50"/>
    </location>
    <ligand>
        <name>a divalent metal cation</name>
        <dbReference type="ChEBI" id="CHEBI:60240"/>
    </ligand>
</feature>
<evidence type="ECO:0000256" key="2">
    <source>
        <dbReference type="ARBA" id="ARBA00022723"/>
    </source>
</evidence>
<dbReference type="AlphaFoldDB" id="A0A081NGG3"/>
<protein>
    <submittedName>
        <fullName evidence="4">Damage-inducible protein DinB</fullName>
    </submittedName>
</protein>
<reference evidence="4 5" key="1">
    <citation type="submission" date="2014-06" db="EMBL/GenBank/DDBJ databases">
        <title>Whole Genome Sequences of Three Symbiotic Endozoicomonas Bacteria.</title>
        <authorList>
            <person name="Neave M.J."/>
            <person name="Apprill A."/>
            <person name="Voolstra C.R."/>
        </authorList>
    </citation>
    <scope>NUCLEOTIDE SEQUENCE [LARGE SCALE GENOMIC DNA]</scope>
    <source>
        <strain evidence="4 5">DSM 25634</strain>
    </source>
</reference>